<dbReference type="Gene3D" id="6.20.50.110">
    <property type="entry name" value="Methyltransferase, zinc-binding domain"/>
    <property type="match status" value="1"/>
</dbReference>
<dbReference type="AlphaFoldDB" id="A0A382Y492"/>
<protein>
    <recommendedName>
        <fullName evidence="1">Methyltransferase putative zinc binding domain-containing protein</fullName>
    </recommendedName>
</protein>
<sequence>MVYGSFMTLYKEIGSCRICGNIELDLILDLGEMALTGVFPKTKDENVPSGPLTLVKCRESISDNFCGLVQLKQSYNPELMYGQNYGYRSGLNDSMVNHLHNKVKKTLNLVTLNLDDIVVDIGSNDSTLLQAYSKNQKSLIGFDPTGEKFFKYYPHHITLIQDFFSAIAFKKKFGYKKAKIITSIAMFYDLEKPIEFVRDVHEILADDGIWVFEQSYMPSMLEVNAFDTICHEHLEYYRLKQIQWMMKKV</sequence>
<feature type="non-terminal residue" evidence="2">
    <location>
        <position position="1"/>
    </location>
</feature>
<accession>A0A382Y492</accession>
<dbReference type="Gene3D" id="3.40.50.150">
    <property type="entry name" value="Vaccinia Virus protein VP39"/>
    <property type="match status" value="1"/>
</dbReference>
<dbReference type="Pfam" id="PF13489">
    <property type="entry name" value="Methyltransf_23"/>
    <property type="match status" value="1"/>
</dbReference>
<proteinExistence type="predicted"/>
<evidence type="ECO:0000313" key="2">
    <source>
        <dbReference type="EMBL" id="SVD77665.1"/>
    </source>
</evidence>
<dbReference type="InterPro" id="IPR029063">
    <property type="entry name" value="SAM-dependent_MTases_sf"/>
</dbReference>
<dbReference type="InterPro" id="IPR038576">
    <property type="entry name" value="Methyltransf_Zn-bd_dom_put_sf"/>
</dbReference>
<evidence type="ECO:0000259" key="1">
    <source>
        <dbReference type="Pfam" id="PF08421"/>
    </source>
</evidence>
<gene>
    <name evidence="2" type="ORF">METZ01_LOCUS430519</name>
</gene>
<organism evidence="2">
    <name type="scientific">marine metagenome</name>
    <dbReference type="NCBI Taxonomy" id="408172"/>
    <lineage>
        <taxon>unclassified sequences</taxon>
        <taxon>metagenomes</taxon>
        <taxon>ecological metagenomes</taxon>
    </lineage>
</organism>
<feature type="domain" description="Methyltransferase putative zinc binding" evidence="1">
    <location>
        <begin position="16"/>
        <end position="81"/>
    </location>
</feature>
<name>A0A382Y492_9ZZZZ</name>
<dbReference type="EMBL" id="UINC01172544">
    <property type="protein sequence ID" value="SVD77665.1"/>
    <property type="molecule type" value="Genomic_DNA"/>
</dbReference>
<dbReference type="InterPro" id="IPR013630">
    <property type="entry name" value="Methyltransf_Zn-bd_dom_put"/>
</dbReference>
<reference evidence="2" key="1">
    <citation type="submission" date="2018-05" db="EMBL/GenBank/DDBJ databases">
        <authorList>
            <person name="Lanie J.A."/>
            <person name="Ng W.-L."/>
            <person name="Kazmierczak K.M."/>
            <person name="Andrzejewski T.M."/>
            <person name="Davidsen T.M."/>
            <person name="Wayne K.J."/>
            <person name="Tettelin H."/>
            <person name="Glass J.I."/>
            <person name="Rusch D."/>
            <person name="Podicherti R."/>
            <person name="Tsui H.-C.T."/>
            <person name="Winkler M.E."/>
        </authorList>
    </citation>
    <scope>NUCLEOTIDE SEQUENCE</scope>
</reference>
<dbReference type="Pfam" id="PF08421">
    <property type="entry name" value="Methyltransf_13"/>
    <property type="match status" value="1"/>
</dbReference>
<dbReference type="SUPFAM" id="SSF53335">
    <property type="entry name" value="S-adenosyl-L-methionine-dependent methyltransferases"/>
    <property type="match status" value="1"/>
</dbReference>
<feature type="non-terminal residue" evidence="2">
    <location>
        <position position="249"/>
    </location>
</feature>